<gene>
    <name evidence="3" type="ORF">FNV43_RR02157</name>
</gene>
<feature type="domain" description="F-box" evidence="2">
    <location>
        <begin position="21"/>
        <end position="59"/>
    </location>
</feature>
<dbReference type="InterPro" id="IPR005174">
    <property type="entry name" value="KIB1-4_b-propeller"/>
</dbReference>
<dbReference type="SUPFAM" id="SSF81383">
    <property type="entry name" value="F-box domain"/>
    <property type="match status" value="1"/>
</dbReference>
<dbReference type="Proteomes" id="UP000796880">
    <property type="component" value="Unassembled WGS sequence"/>
</dbReference>
<sequence length="272" mass="31783">MRARRRLWIIIEEEKIEQEKWASLPNDLLASIFDKSVCTLSDCIRFSSVCKSWKSFAMSHKEKHMQLTNHQLPYLMISFWNSEKDERQQSLYSFIDHRISNFCLRIPNKYKHSKCYGSSHGWLIFLYKNKSFRLVVLNPFSGAVIHLPPMENSTSTTSSNKHIDKVILSRDPSHGSFEFYKDRILCGSRGRILSLNVVDSIDEYSSPIIEVIEEVDPPVSDIESEVYKIEEFNLEDQSFSSVQVDQRFALHLESDCEYYSWILPSMSNCLEL</sequence>
<evidence type="ECO:0000259" key="2">
    <source>
        <dbReference type="Pfam" id="PF12937"/>
    </source>
</evidence>
<dbReference type="PANTHER" id="PTHR44259:SF114">
    <property type="entry name" value="OS06G0707300 PROTEIN"/>
    <property type="match status" value="1"/>
</dbReference>
<dbReference type="InterPro" id="IPR050942">
    <property type="entry name" value="F-box_BR-signaling"/>
</dbReference>
<dbReference type="CDD" id="cd09917">
    <property type="entry name" value="F-box_SF"/>
    <property type="match status" value="1"/>
</dbReference>
<dbReference type="EMBL" id="VOIH02000001">
    <property type="protein sequence ID" value="KAF3457499.1"/>
    <property type="molecule type" value="Genomic_DNA"/>
</dbReference>
<dbReference type="OrthoDB" id="1219048at2759"/>
<comment type="caution">
    <text evidence="3">The sequence shown here is derived from an EMBL/GenBank/DDBJ whole genome shotgun (WGS) entry which is preliminary data.</text>
</comment>
<reference evidence="3" key="1">
    <citation type="submission" date="2020-03" db="EMBL/GenBank/DDBJ databases">
        <title>A high-quality chromosome-level genome assembly of a woody plant with both climbing and erect habits, Rhamnella rubrinervis.</title>
        <authorList>
            <person name="Lu Z."/>
            <person name="Yang Y."/>
            <person name="Zhu X."/>
            <person name="Sun Y."/>
        </authorList>
    </citation>
    <scope>NUCLEOTIDE SEQUENCE</scope>
    <source>
        <strain evidence="3">BYM</strain>
        <tissue evidence="3">Leaf</tissue>
    </source>
</reference>
<accession>A0A8K0HTF2</accession>
<evidence type="ECO:0008006" key="5">
    <source>
        <dbReference type="Google" id="ProtNLM"/>
    </source>
</evidence>
<dbReference type="Gene3D" id="1.20.1280.50">
    <property type="match status" value="1"/>
</dbReference>
<dbReference type="InterPro" id="IPR036047">
    <property type="entry name" value="F-box-like_dom_sf"/>
</dbReference>
<evidence type="ECO:0000259" key="1">
    <source>
        <dbReference type="Pfam" id="PF03478"/>
    </source>
</evidence>
<dbReference type="Pfam" id="PF12937">
    <property type="entry name" value="F-box-like"/>
    <property type="match status" value="1"/>
</dbReference>
<dbReference type="InterPro" id="IPR001810">
    <property type="entry name" value="F-box_dom"/>
</dbReference>
<feature type="domain" description="KIB1-4 beta-propeller" evidence="1">
    <location>
        <begin position="92"/>
        <end position="175"/>
    </location>
</feature>
<dbReference type="Pfam" id="PF03478">
    <property type="entry name" value="Beta-prop_KIB1-4"/>
    <property type="match status" value="1"/>
</dbReference>
<keyword evidence="4" id="KW-1185">Reference proteome</keyword>
<name>A0A8K0HTF2_9ROSA</name>
<proteinExistence type="predicted"/>
<evidence type="ECO:0000313" key="3">
    <source>
        <dbReference type="EMBL" id="KAF3457499.1"/>
    </source>
</evidence>
<dbReference type="AlphaFoldDB" id="A0A8K0HTF2"/>
<dbReference type="PANTHER" id="PTHR44259">
    <property type="entry name" value="OS07G0183000 PROTEIN-RELATED"/>
    <property type="match status" value="1"/>
</dbReference>
<organism evidence="3 4">
    <name type="scientific">Rhamnella rubrinervis</name>
    <dbReference type="NCBI Taxonomy" id="2594499"/>
    <lineage>
        <taxon>Eukaryota</taxon>
        <taxon>Viridiplantae</taxon>
        <taxon>Streptophyta</taxon>
        <taxon>Embryophyta</taxon>
        <taxon>Tracheophyta</taxon>
        <taxon>Spermatophyta</taxon>
        <taxon>Magnoliopsida</taxon>
        <taxon>eudicotyledons</taxon>
        <taxon>Gunneridae</taxon>
        <taxon>Pentapetalae</taxon>
        <taxon>rosids</taxon>
        <taxon>fabids</taxon>
        <taxon>Rosales</taxon>
        <taxon>Rhamnaceae</taxon>
        <taxon>rhamnoid group</taxon>
        <taxon>Rhamneae</taxon>
        <taxon>Rhamnella</taxon>
    </lineage>
</organism>
<protein>
    <recommendedName>
        <fullName evidence="5">F-box domain-containing protein</fullName>
    </recommendedName>
</protein>
<evidence type="ECO:0000313" key="4">
    <source>
        <dbReference type="Proteomes" id="UP000796880"/>
    </source>
</evidence>